<sequence length="729" mass="79936">MAQRIVIEVPGTKISELDRTSKVTAKDFFPVVQDDETKQAPLEQVANLIVAGLGSAAMKNEIDFASPASVEAVKVQSQKQTDAANERIDGVEYGLKAIGNGADASFSTYTEMVAYIPAKANVSVRNNDPDLELRGTYIWDGKGYKKGYDSFDQSVQFANKNPLFKPVRLDASTIIDELTTAGIYHVPQDPIAKSLGLPSALHGQLTVSGYTQPPKSGFVFQTFMDRAGGVFFRTKEAAGWSVWNGNTYQVISPSNTNLDLIIIQGNYNIRSAVVKDDAEKRNYPFFGVGSSGELAVQYSREHLSSINQTVTSSQGVASRVGSLKGDEIIWQPWSGVRYENNSIKNVSTLLEIGQVNQKIIKDMSDLNGHLDKAIVDGLYQVNTGSVASRANGFPIVATGGFLTVKRNASAAIHQVWETYGGYAFRWGSLSGDSATWQPWRGFKNSANSIIDVSQQITEQKLIVYGSSTLEYLSDELADLAKRKNLVFKDKSLSGETVNGAGFVMGANEVSVSFPSGIITNGKNVVLLQQIWSGRDIHKTTQVELSNGIVGSLTYNATEKKHVLTISGLSKPLIITSSIRFNTIAVDWYNQIDGVMIINIGKNNVGYDSLETILANTKAFLDYLPKDSKFIVGGHFSNTNATDSTRDIVEEINAFLESNYGLKYFDINKLLFEESTWTRLGLTKTNEDIAAIERRCKPPSLSRDAGHMSAEMDVILAEEIERTLLRLKYI</sequence>
<dbReference type="EMBL" id="SLVJ01000026">
    <property type="protein sequence ID" value="TCM61865.1"/>
    <property type="molecule type" value="Genomic_DNA"/>
</dbReference>
<reference evidence="1 2" key="1">
    <citation type="submission" date="2019-03" db="EMBL/GenBank/DDBJ databases">
        <title>Genomic analyses of the natural microbiome of Caenorhabditis elegans.</title>
        <authorList>
            <person name="Samuel B."/>
        </authorList>
    </citation>
    <scope>NUCLEOTIDE SEQUENCE [LARGE SCALE GENOMIC DNA]</scope>
    <source>
        <strain evidence="1 2">JUb89</strain>
    </source>
</reference>
<dbReference type="Proteomes" id="UP000294963">
    <property type="component" value="Unassembled WGS sequence"/>
</dbReference>
<dbReference type="Gene3D" id="3.40.50.1110">
    <property type="entry name" value="SGNH hydrolase"/>
    <property type="match status" value="1"/>
</dbReference>
<dbReference type="OrthoDB" id="6713693at2"/>
<dbReference type="CDD" id="cd19958">
    <property type="entry name" value="pyocin_knob"/>
    <property type="match status" value="2"/>
</dbReference>
<dbReference type="SUPFAM" id="SSF52266">
    <property type="entry name" value="SGNH hydrolase"/>
    <property type="match status" value="1"/>
</dbReference>
<evidence type="ECO:0000313" key="1">
    <source>
        <dbReference type="EMBL" id="TCM61865.1"/>
    </source>
</evidence>
<dbReference type="GO" id="GO:0016788">
    <property type="term" value="F:hydrolase activity, acting on ester bonds"/>
    <property type="evidence" value="ECO:0007669"/>
    <property type="project" value="UniProtKB-ARBA"/>
</dbReference>
<organism evidence="1 2">
    <name type="scientific">Acinetobacter calcoaceticus</name>
    <dbReference type="NCBI Taxonomy" id="471"/>
    <lineage>
        <taxon>Bacteria</taxon>
        <taxon>Pseudomonadati</taxon>
        <taxon>Pseudomonadota</taxon>
        <taxon>Gammaproteobacteria</taxon>
        <taxon>Moraxellales</taxon>
        <taxon>Moraxellaceae</taxon>
        <taxon>Acinetobacter</taxon>
        <taxon>Acinetobacter calcoaceticus/baumannii complex</taxon>
    </lineage>
</organism>
<comment type="caution">
    <text evidence="1">The sequence shown here is derived from an EMBL/GenBank/DDBJ whole genome shotgun (WGS) entry which is preliminary data.</text>
</comment>
<name>A0A4R1XJN0_ACICA</name>
<gene>
    <name evidence="1" type="ORF">EC844_12619</name>
</gene>
<accession>A0A4R1XJN0</accession>
<dbReference type="AlphaFoldDB" id="A0A4R1XJN0"/>
<protein>
    <submittedName>
        <fullName evidence="1">Uncharacterized protein</fullName>
    </submittedName>
</protein>
<keyword evidence="2" id="KW-1185">Reference proteome</keyword>
<dbReference type="InterPro" id="IPR036514">
    <property type="entry name" value="SGNH_hydro_sf"/>
</dbReference>
<proteinExistence type="predicted"/>
<evidence type="ECO:0000313" key="2">
    <source>
        <dbReference type="Proteomes" id="UP000294963"/>
    </source>
</evidence>